<dbReference type="GeneID" id="36566564"/>
<dbReference type="InterPro" id="IPR011993">
    <property type="entry name" value="PH-like_dom_sf"/>
</dbReference>
<dbReference type="EMBL" id="PYFQ01000007">
    <property type="protein sequence ID" value="PSK37924.1"/>
    <property type="molecule type" value="Genomic_DNA"/>
</dbReference>
<dbReference type="InterPro" id="IPR036872">
    <property type="entry name" value="CH_dom_sf"/>
</dbReference>
<dbReference type="InterPro" id="IPR000219">
    <property type="entry name" value="DH_dom"/>
</dbReference>
<dbReference type="PANTHER" id="PTHR47339">
    <property type="entry name" value="CELL DIVISION CONTROL PROTEIN 24"/>
    <property type="match status" value="1"/>
</dbReference>
<dbReference type="GO" id="GO:0005737">
    <property type="term" value="C:cytoplasm"/>
    <property type="evidence" value="ECO:0007669"/>
    <property type="project" value="EnsemblFungi"/>
</dbReference>
<feature type="domain" description="DH" evidence="2">
    <location>
        <begin position="261"/>
        <end position="438"/>
    </location>
</feature>
<dbReference type="SUPFAM" id="SSF48065">
    <property type="entry name" value="DBL homology domain (DH-domain)"/>
    <property type="match status" value="1"/>
</dbReference>
<dbReference type="GO" id="GO:0000282">
    <property type="term" value="P:cellular bud site selection"/>
    <property type="evidence" value="ECO:0007669"/>
    <property type="project" value="EnsemblFungi"/>
</dbReference>
<dbReference type="CDD" id="cd00014">
    <property type="entry name" value="CH_SF"/>
    <property type="match status" value="1"/>
</dbReference>
<evidence type="ECO:0000259" key="2">
    <source>
        <dbReference type="PROSITE" id="PS50010"/>
    </source>
</evidence>
<dbReference type="SUPFAM" id="SSF54277">
    <property type="entry name" value="CAD &amp; PB1 domains"/>
    <property type="match status" value="1"/>
</dbReference>
<dbReference type="Pfam" id="PF15411">
    <property type="entry name" value="PH_10"/>
    <property type="match status" value="1"/>
</dbReference>
<name>A0A2P7YPN7_9ASCO</name>
<dbReference type="GO" id="GO:0005934">
    <property type="term" value="C:cellular bud tip"/>
    <property type="evidence" value="ECO:0007669"/>
    <property type="project" value="EnsemblFungi"/>
</dbReference>
<dbReference type="GO" id="GO:0000131">
    <property type="term" value="C:incipient cellular bud site"/>
    <property type="evidence" value="ECO:0007669"/>
    <property type="project" value="EnsemblFungi"/>
</dbReference>
<dbReference type="Pfam" id="PF06395">
    <property type="entry name" value="CDC24"/>
    <property type="match status" value="1"/>
</dbReference>
<dbReference type="GO" id="GO:0005085">
    <property type="term" value="F:guanyl-nucleotide exchange factor activity"/>
    <property type="evidence" value="ECO:0007669"/>
    <property type="project" value="EnsemblFungi"/>
</dbReference>
<dbReference type="GO" id="GO:0005634">
    <property type="term" value="C:nucleus"/>
    <property type="evidence" value="ECO:0007669"/>
    <property type="project" value="EnsemblFungi"/>
</dbReference>
<dbReference type="InterPro" id="IPR035899">
    <property type="entry name" value="DBL_dom_sf"/>
</dbReference>
<dbReference type="PROSITE" id="PS50010">
    <property type="entry name" value="DH_2"/>
    <property type="match status" value="1"/>
</dbReference>
<comment type="caution">
    <text evidence="3">The sequence shown here is derived from an EMBL/GenBank/DDBJ whole genome shotgun (WGS) entry which is preliminary data.</text>
</comment>
<dbReference type="STRING" id="418784.A0A2P7YPN7"/>
<dbReference type="OrthoDB" id="1594986at2759"/>
<dbReference type="VEuPathDB" id="FungiDB:C7M61_003175"/>
<dbReference type="InterPro" id="IPR053026">
    <property type="entry name" value="CDC42_GEF"/>
</dbReference>
<dbReference type="PANTHER" id="PTHR47339:SF1">
    <property type="entry name" value="CELL DIVISION CONTROL PROTEIN 24"/>
    <property type="match status" value="1"/>
</dbReference>
<dbReference type="Proteomes" id="UP000241107">
    <property type="component" value="Unassembled WGS sequence"/>
</dbReference>
<dbReference type="GO" id="GO:0000935">
    <property type="term" value="C:division septum"/>
    <property type="evidence" value="ECO:0007669"/>
    <property type="project" value="TreeGrafter"/>
</dbReference>
<dbReference type="SMART" id="SM00325">
    <property type="entry name" value="RhoGEF"/>
    <property type="match status" value="1"/>
</dbReference>
<organism evidence="3 4">
    <name type="scientific">Candidozyma pseudohaemuli</name>
    <dbReference type="NCBI Taxonomy" id="418784"/>
    <lineage>
        <taxon>Eukaryota</taxon>
        <taxon>Fungi</taxon>
        <taxon>Dikarya</taxon>
        <taxon>Ascomycota</taxon>
        <taxon>Saccharomycotina</taxon>
        <taxon>Pichiomycetes</taxon>
        <taxon>Metschnikowiaceae</taxon>
        <taxon>Candidozyma</taxon>
    </lineage>
</organism>
<dbReference type="SUPFAM" id="SSF50729">
    <property type="entry name" value="PH domain-like"/>
    <property type="match status" value="1"/>
</dbReference>
<dbReference type="GO" id="GO:0005935">
    <property type="term" value="C:cellular bud neck"/>
    <property type="evidence" value="ECO:0007669"/>
    <property type="project" value="EnsemblFungi"/>
</dbReference>
<dbReference type="Gene3D" id="1.20.900.10">
    <property type="entry name" value="Dbl homology (DH) domain"/>
    <property type="match status" value="1"/>
</dbReference>
<dbReference type="CDD" id="cd00160">
    <property type="entry name" value="RhoGEF"/>
    <property type="match status" value="1"/>
</dbReference>
<protein>
    <recommendedName>
        <fullName evidence="2">DH domain-containing protein</fullName>
    </recommendedName>
</protein>
<dbReference type="AlphaFoldDB" id="A0A2P7YPN7"/>
<gene>
    <name evidence="3" type="ORF">C7M61_003175</name>
</gene>
<dbReference type="GO" id="GO:0120171">
    <property type="term" value="C:Cdc24p-Far1p-Gbetagamma complex"/>
    <property type="evidence" value="ECO:0007669"/>
    <property type="project" value="EnsemblFungi"/>
</dbReference>
<evidence type="ECO:0000313" key="4">
    <source>
        <dbReference type="Proteomes" id="UP000241107"/>
    </source>
</evidence>
<dbReference type="RefSeq" id="XP_024713434.1">
    <property type="nucleotide sequence ID" value="XM_024858524.1"/>
</dbReference>
<dbReference type="GO" id="GO:0072697">
    <property type="term" value="P:protein localization to cell cortex"/>
    <property type="evidence" value="ECO:0007669"/>
    <property type="project" value="EnsemblFungi"/>
</dbReference>
<accession>A0A2P7YPN7</accession>
<proteinExistence type="predicted"/>
<sequence>MDNKPHPPFRSFSLASSASLNLSSTNITRVPSGPLLTVNLALNRTSSAQDHMYHKAKVMLRALGQIEGMGPYLNAAYSAAERCAEQQALALPQQLQTDGLSSNAFRASVGSSGFSIHLGHSQTSQNVKNIEKNCIFSFTAGILPASLSTDPVTELWKLLQQGVPLCLLFNAACPDAQKIEFDSNDDLNTSKKNVYLFLCEYQKHPSFSGGDMFTISDVYLDSSHDLLKVMKVVSTVLDKLGPQSDLDSSMPDIGELKLTDDKSKVFRELIQTERKYLSDLELLLDYKEELSNAEAISSEQLHMLFPNLSEVVDFHRRLLNGFECNTNVPTKYQRIGLVFLHASNGPFKAYEPWTIGQISAIELINREAPNLRKASTLLDPGFELQSYIIKPIQRLCKYPLLIKELIKAYSNCADTECYYELQRASVAMKDVANQVNEAQRRAENVGFCQSLMERVNNWRGFSIKDQGELLYHAPVAVKDGENEKEYIACLFEQILFFFSEVPSHESKHKEKKMREFLTLRKKSSSGMSSSTANLLENLNSVKDKTSLELKGRVYVSEIYIINSLNLPGYWLLISWTGKKGSGVFKLRYKTEEVRSQWETCLRQLKQNEIDARHRRSRDSRGSLTAYEGLDAGNESPMAYTGRNDGTPSTQRHHSSSSTMSMMKLSRNQPGSSRVSSSSTNGHQTSHEPVLPGLIVAINLIYKKARIEQPLLISSGALFFELHLRISAHTALSSNVDEDVVISKLKYKDEDGDYVVMDSNDDWSLAVDMLEELLEADESAEKALTIWVS</sequence>
<dbReference type="GO" id="GO:0031106">
    <property type="term" value="P:septin ring organization"/>
    <property type="evidence" value="ECO:0007669"/>
    <property type="project" value="EnsemblFungi"/>
</dbReference>
<dbReference type="GO" id="GO:0000750">
    <property type="term" value="P:pheromone-dependent signal transduction involved in conjugation with cellular fusion"/>
    <property type="evidence" value="ECO:0007669"/>
    <property type="project" value="EnsemblFungi"/>
</dbReference>
<dbReference type="GO" id="GO:0120157">
    <property type="term" value="C:PAR polarity complex"/>
    <property type="evidence" value="ECO:0007669"/>
    <property type="project" value="EnsemblFungi"/>
</dbReference>
<keyword evidence="4" id="KW-1185">Reference proteome</keyword>
<dbReference type="GO" id="GO:0007096">
    <property type="term" value="P:regulation of exit from mitosis"/>
    <property type="evidence" value="ECO:0007669"/>
    <property type="project" value="EnsemblFungi"/>
</dbReference>
<dbReference type="Pfam" id="PF00621">
    <property type="entry name" value="RhoGEF"/>
    <property type="match status" value="1"/>
</dbReference>
<dbReference type="Gene3D" id="3.10.20.90">
    <property type="entry name" value="Phosphatidylinositol 3-kinase Catalytic Subunit, Chain A, domain 1"/>
    <property type="match status" value="1"/>
</dbReference>
<dbReference type="InterPro" id="IPR010481">
    <property type="entry name" value="Cdc24/Scd1_N"/>
</dbReference>
<dbReference type="GO" id="GO:0043577">
    <property type="term" value="P:chemotropism"/>
    <property type="evidence" value="ECO:0007669"/>
    <property type="project" value="EnsemblFungi"/>
</dbReference>
<dbReference type="GO" id="GO:0043332">
    <property type="term" value="C:mating projection tip"/>
    <property type="evidence" value="ECO:0007669"/>
    <property type="project" value="EnsemblFungi"/>
</dbReference>
<dbReference type="Gene3D" id="2.30.29.30">
    <property type="entry name" value="Pleckstrin-homology domain (PH domain)/Phosphotyrosine-binding domain (PTB)"/>
    <property type="match status" value="1"/>
</dbReference>
<evidence type="ECO:0000256" key="1">
    <source>
        <dbReference type="SAM" id="MobiDB-lite"/>
    </source>
</evidence>
<feature type="region of interest" description="Disordered" evidence="1">
    <location>
        <begin position="610"/>
        <end position="686"/>
    </location>
</feature>
<reference evidence="3 4" key="1">
    <citation type="submission" date="2018-03" db="EMBL/GenBank/DDBJ databases">
        <title>Candida pseudohaemulonii genome assembly and annotation.</title>
        <authorList>
            <person name="Munoz J.F."/>
            <person name="Gade L.G."/>
            <person name="Chow N.A."/>
            <person name="Litvintseva A.P."/>
            <person name="Loparev V.N."/>
            <person name="Cuomo C.A."/>
        </authorList>
    </citation>
    <scope>NUCLEOTIDE SEQUENCE [LARGE SCALE GENOMIC DNA]</scope>
    <source>
        <strain evidence="3 4">B12108</strain>
    </source>
</reference>
<dbReference type="Gene3D" id="1.10.418.10">
    <property type="entry name" value="Calponin-like domain"/>
    <property type="match status" value="1"/>
</dbReference>
<evidence type="ECO:0000313" key="3">
    <source>
        <dbReference type="EMBL" id="PSK37924.1"/>
    </source>
</evidence>